<comment type="caution">
    <text evidence="2">The sequence shown here is derived from an EMBL/GenBank/DDBJ whole genome shotgun (WGS) entry which is preliminary data.</text>
</comment>
<evidence type="ECO:0000313" key="2">
    <source>
        <dbReference type="EMBL" id="CAG5150189.1"/>
    </source>
</evidence>
<name>A0A8J2HX93_9PLEO</name>
<feature type="chain" id="PRO_5035202723" evidence="1">
    <location>
        <begin position="21"/>
        <end position="367"/>
    </location>
</feature>
<dbReference type="Proteomes" id="UP000676310">
    <property type="component" value="Unassembled WGS sequence"/>
</dbReference>
<keyword evidence="3" id="KW-1185">Reference proteome</keyword>
<sequence>MKTTTPIFLLASTLLSTAVAIPSNTSTYTLKIVNGSPRVNGSTVVVKDESAGATFPNPLGSFSTGNPRHAYTFTLFPISASDSLYELKSTVKQTHLILNGDPIAPQFFETRIGEDPAAVANKTVTQNKFLIKEEPGRMILKGIEDVKSIGGTYDSAGSWRACNGSTVDYQLFWFDGLNNLTAVAGQCESVTLELTEVIPSASTSIVPATATTLVTSKYITEVTAPTTSGISGTSTSTTGFITGVPAPTRSGSSGATPSPTTFPQITIRIYNDQTGANAAATVFADGVSHNISDLFRGTAIDNYGDIIGTSAQLVKFLDSTKCSMANVNVRDWIVELDGRARNFADLDRDTSKAIPVWLNGFTFMCQA</sequence>
<dbReference type="GeneID" id="67014036"/>
<feature type="signal peptide" evidence="1">
    <location>
        <begin position="1"/>
        <end position="20"/>
    </location>
</feature>
<accession>A0A8J2HX93</accession>
<keyword evidence="1" id="KW-0732">Signal</keyword>
<evidence type="ECO:0000256" key="1">
    <source>
        <dbReference type="SAM" id="SignalP"/>
    </source>
</evidence>
<evidence type="ECO:0000313" key="3">
    <source>
        <dbReference type="Proteomes" id="UP000676310"/>
    </source>
</evidence>
<gene>
    <name evidence="2" type="ORF">ALTATR162_LOCUS2576</name>
</gene>
<reference evidence="2" key="1">
    <citation type="submission" date="2021-05" db="EMBL/GenBank/DDBJ databases">
        <authorList>
            <person name="Stam R."/>
        </authorList>
    </citation>
    <scope>NUCLEOTIDE SEQUENCE</scope>
    <source>
        <strain evidence="2">CS162</strain>
    </source>
</reference>
<organism evidence="2 3">
    <name type="scientific">Alternaria atra</name>
    <dbReference type="NCBI Taxonomy" id="119953"/>
    <lineage>
        <taxon>Eukaryota</taxon>
        <taxon>Fungi</taxon>
        <taxon>Dikarya</taxon>
        <taxon>Ascomycota</taxon>
        <taxon>Pezizomycotina</taxon>
        <taxon>Dothideomycetes</taxon>
        <taxon>Pleosporomycetidae</taxon>
        <taxon>Pleosporales</taxon>
        <taxon>Pleosporineae</taxon>
        <taxon>Pleosporaceae</taxon>
        <taxon>Alternaria</taxon>
        <taxon>Alternaria sect. Ulocladioides</taxon>
    </lineage>
</organism>
<proteinExistence type="predicted"/>
<protein>
    <submittedName>
        <fullName evidence="2">Uncharacterized protein</fullName>
    </submittedName>
</protein>
<dbReference type="EMBL" id="CAJRGZ010000015">
    <property type="protein sequence ID" value="CAG5150189.1"/>
    <property type="molecule type" value="Genomic_DNA"/>
</dbReference>
<dbReference type="AlphaFoldDB" id="A0A8J2HX93"/>
<dbReference type="OrthoDB" id="3497702at2759"/>
<dbReference type="RefSeq" id="XP_043166117.1">
    <property type="nucleotide sequence ID" value="XM_043310182.1"/>
</dbReference>